<evidence type="ECO:0000313" key="4">
    <source>
        <dbReference type="EMBL" id="SKA26845.1"/>
    </source>
</evidence>
<dbReference type="OrthoDB" id="8447584at2"/>
<evidence type="ECO:0000256" key="1">
    <source>
        <dbReference type="ARBA" id="ARBA00009766"/>
    </source>
</evidence>
<proteinExistence type="inferred from homology"/>
<evidence type="ECO:0000256" key="3">
    <source>
        <dbReference type="SAM" id="SignalP"/>
    </source>
</evidence>
<dbReference type="Pfam" id="PF07012">
    <property type="entry name" value="Curlin_rpt"/>
    <property type="match status" value="1"/>
</dbReference>
<keyword evidence="5" id="KW-1185">Reference proteome</keyword>
<sequence>MKRMRACLAVAALLTAFPAAAENSLVILSDPGPLNATELTVAGSGNSLMILQEAPLNAAAMNSIRVSLTGNGNGGPAGSSFTGAALRSGLTPGSLTQKGQGNLVSLGVIGSHNLFAMLQQGDGNTIAASISGTGNQAAVQQFGGRNYASFSQTGMGNNVSIIQRSR</sequence>
<dbReference type="GO" id="GO:0009289">
    <property type="term" value="C:pilus"/>
    <property type="evidence" value="ECO:0007669"/>
    <property type="project" value="InterPro"/>
</dbReference>
<dbReference type="RefSeq" id="WP_078709226.1">
    <property type="nucleotide sequence ID" value="NZ_FUXL01000010.1"/>
</dbReference>
<organism evidence="4 5">
    <name type="scientific">Consotaella salsifontis</name>
    <dbReference type="NCBI Taxonomy" id="1365950"/>
    <lineage>
        <taxon>Bacteria</taxon>
        <taxon>Pseudomonadati</taxon>
        <taxon>Pseudomonadota</taxon>
        <taxon>Alphaproteobacteria</taxon>
        <taxon>Hyphomicrobiales</taxon>
        <taxon>Aurantimonadaceae</taxon>
        <taxon>Consotaella</taxon>
    </lineage>
</organism>
<comment type="similarity">
    <text evidence="1">Belongs to the CsgA/CsgB family.</text>
</comment>
<dbReference type="GO" id="GO:0007155">
    <property type="term" value="P:cell adhesion"/>
    <property type="evidence" value="ECO:0007669"/>
    <property type="project" value="InterPro"/>
</dbReference>
<evidence type="ECO:0000256" key="2">
    <source>
        <dbReference type="ARBA" id="ARBA00022729"/>
    </source>
</evidence>
<feature type="signal peptide" evidence="3">
    <location>
        <begin position="1"/>
        <end position="21"/>
    </location>
</feature>
<accession>A0A1T4SF90</accession>
<dbReference type="EMBL" id="FUXL01000010">
    <property type="protein sequence ID" value="SKA26845.1"/>
    <property type="molecule type" value="Genomic_DNA"/>
</dbReference>
<keyword evidence="2 3" id="KW-0732">Signal</keyword>
<feature type="chain" id="PRO_5013318473" evidence="3">
    <location>
        <begin position="22"/>
        <end position="166"/>
    </location>
</feature>
<dbReference type="Proteomes" id="UP000190135">
    <property type="component" value="Unassembled WGS sequence"/>
</dbReference>
<dbReference type="InterPro" id="IPR009742">
    <property type="entry name" value="Curlin_rpt"/>
</dbReference>
<dbReference type="STRING" id="1365950.SAMN05428963_110127"/>
<protein>
    <submittedName>
        <fullName evidence="4">Curlin associated repeat-containing protein</fullName>
    </submittedName>
</protein>
<reference evidence="4 5" key="1">
    <citation type="submission" date="2017-02" db="EMBL/GenBank/DDBJ databases">
        <authorList>
            <person name="Peterson S.W."/>
        </authorList>
    </citation>
    <scope>NUCLEOTIDE SEQUENCE [LARGE SCALE GENOMIC DNA]</scope>
    <source>
        <strain evidence="4 5">USBA 369</strain>
    </source>
</reference>
<name>A0A1T4SF90_9HYPH</name>
<dbReference type="AlphaFoldDB" id="A0A1T4SF90"/>
<evidence type="ECO:0000313" key="5">
    <source>
        <dbReference type="Proteomes" id="UP000190135"/>
    </source>
</evidence>
<gene>
    <name evidence="4" type="ORF">SAMN05428963_110127</name>
</gene>